<dbReference type="Proteomes" id="UP000824063">
    <property type="component" value="Unassembled WGS sequence"/>
</dbReference>
<evidence type="ECO:0000313" key="2">
    <source>
        <dbReference type="EMBL" id="HIZ53730.1"/>
    </source>
</evidence>
<keyword evidence="1" id="KW-0472">Membrane</keyword>
<dbReference type="EMBL" id="DXBN01000160">
    <property type="protein sequence ID" value="HIZ53730.1"/>
    <property type="molecule type" value="Genomic_DNA"/>
</dbReference>
<keyword evidence="1" id="KW-1133">Transmembrane helix</keyword>
<reference evidence="2" key="2">
    <citation type="submission" date="2021-04" db="EMBL/GenBank/DDBJ databases">
        <authorList>
            <person name="Gilroy R."/>
        </authorList>
    </citation>
    <scope>NUCLEOTIDE SEQUENCE</scope>
    <source>
        <strain evidence="2">CHK172-16539</strain>
    </source>
</reference>
<gene>
    <name evidence="2" type="ORF">IAA20_07310</name>
</gene>
<evidence type="ECO:0000256" key="1">
    <source>
        <dbReference type="SAM" id="Phobius"/>
    </source>
</evidence>
<feature type="transmembrane region" description="Helical" evidence="1">
    <location>
        <begin position="108"/>
        <end position="129"/>
    </location>
</feature>
<sequence length="208" mass="23616">MKEMKGIIKGSYVLGQTIIDGLHLQLLFLYYTLRGGIILGLFPALASVFQVIYLFVIRGRDSVKVNESFQAFYKQYFKMSNYLGFTLTGVGLFLAFDLRVSKVFIQSAIVHYVLIFLLVLFLGACLFVYPVLCRYELTYSQYIRQSIGLFFTSIIESIAMLFGSFVVLSIYVAFPILLPFAGVPLFVFPSIWFGLQAMKKMEEKASGE</sequence>
<feature type="transmembrane region" description="Helical" evidence="1">
    <location>
        <begin position="37"/>
        <end position="56"/>
    </location>
</feature>
<feature type="transmembrane region" description="Helical" evidence="1">
    <location>
        <begin position="12"/>
        <end position="31"/>
    </location>
</feature>
<accession>A0A9D2JJE9</accession>
<organism evidence="2 3">
    <name type="scientific">Candidatus Enterococcus avicola</name>
    <dbReference type="NCBI Taxonomy" id="2838561"/>
    <lineage>
        <taxon>Bacteria</taxon>
        <taxon>Bacillati</taxon>
        <taxon>Bacillota</taxon>
        <taxon>Bacilli</taxon>
        <taxon>Lactobacillales</taxon>
        <taxon>Enterococcaceae</taxon>
        <taxon>Enterococcus</taxon>
    </lineage>
</organism>
<feature type="transmembrane region" description="Helical" evidence="1">
    <location>
        <begin position="76"/>
        <end position="96"/>
    </location>
</feature>
<evidence type="ECO:0000313" key="3">
    <source>
        <dbReference type="Proteomes" id="UP000824063"/>
    </source>
</evidence>
<proteinExistence type="predicted"/>
<dbReference type="InterPro" id="IPR006938">
    <property type="entry name" value="DUF624"/>
</dbReference>
<protein>
    <submittedName>
        <fullName evidence="2">DUF624 domain-containing protein</fullName>
    </submittedName>
</protein>
<dbReference type="Pfam" id="PF04854">
    <property type="entry name" value="DUF624"/>
    <property type="match status" value="1"/>
</dbReference>
<keyword evidence="1" id="KW-0812">Transmembrane</keyword>
<reference evidence="2" key="1">
    <citation type="journal article" date="2021" name="PeerJ">
        <title>Extensive microbial diversity within the chicken gut microbiome revealed by metagenomics and culture.</title>
        <authorList>
            <person name="Gilroy R."/>
            <person name="Ravi A."/>
            <person name="Getino M."/>
            <person name="Pursley I."/>
            <person name="Horton D.L."/>
            <person name="Alikhan N.F."/>
            <person name="Baker D."/>
            <person name="Gharbi K."/>
            <person name="Hall N."/>
            <person name="Watson M."/>
            <person name="Adriaenssens E.M."/>
            <person name="Foster-Nyarko E."/>
            <person name="Jarju S."/>
            <person name="Secka A."/>
            <person name="Antonio M."/>
            <person name="Oren A."/>
            <person name="Chaudhuri R.R."/>
            <person name="La Ragione R."/>
            <person name="Hildebrand F."/>
            <person name="Pallen M.J."/>
        </authorList>
    </citation>
    <scope>NUCLEOTIDE SEQUENCE</scope>
    <source>
        <strain evidence="2">CHK172-16539</strain>
    </source>
</reference>
<dbReference type="AlphaFoldDB" id="A0A9D2JJE9"/>
<feature type="transmembrane region" description="Helical" evidence="1">
    <location>
        <begin position="149"/>
        <end position="170"/>
    </location>
</feature>
<name>A0A9D2JJE9_9ENTE</name>
<feature type="transmembrane region" description="Helical" evidence="1">
    <location>
        <begin position="176"/>
        <end position="195"/>
    </location>
</feature>
<comment type="caution">
    <text evidence="2">The sequence shown here is derived from an EMBL/GenBank/DDBJ whole genome shotgun (WGS) entry which is preliminary data.</text>
</comment>